<sequence length="383" mass="39030">MANSLSGRALLAIILAASIASTIGGLPFNSLPVVLGSMADTFGLPPDTIGMMGSVCFTGYLAGTLGAPFWINRIDWRTLTIVSAGATASAFALSATVVRVDILYLLWALIGFFASTMTCLGMRILSDQPDKVRALGVRLGVELSITAAVLFALPPLLIASWRYTGAALGLAGVVLLLAVSALWLPRGPRGVPASNAAPGAALPMASWASLAVFFLFLVGNVGLWAFLERIGAASQVAPAGMGMVFAVLKLLGGVAGFAVAFAGERLGRRLPFLLVLAGSTAGLALLASGGGLVTFALGAWTWEFFFTCGCVFQTAAIAHTDRSGRAIVLVPAAFALGSMVGPGLAGYLLADAGIAAVLGLAFASSLAPVLATAWRRSSRAIAA</sequence>
<keyword evidence="6" id="KW-1185">Reference proteome</keyword>
<feature type="transmembrane region" description="Helical" evidence="4">
    <location>
        <begin position="78"/>
        <end position="98"/>
    </location>
</feature>
<dbReference type="EMBL" id="QYUP01000089">
    <property type="protein sequence ID" value="RJG18997.1"/>
    <property type="molecule type" value="Genomic_DNA"/>
</dbReference>
<keyword evidence="1 4" id="KW-0812">Transmembrane</keyword>
<protein>
    <submittedName>
        <fullName evidence="5">MFS transporter</fullName>
    </submittedName>
</protein>
<feature type="transmembrane region" description="Helical" evidence="4">
    <location>
        <begin position="137"/>
        <end position="157"/>
    </location>
</feature>
<feature type="transmembrane region" description="Helical" evidence="4">
    <location>
        <begin position="239"/>
        <end position="263"/>
    </location>
</feature>
<dbReference type="AlphaFoldDB" id="A0A418Y0U6"/>
<keyword evidence="3 4" id="KW-0472">Membrane</keyword>
<feature type="transmembrane region" description="Helical" evidence="4">
    <location>
        <begin position="205"/>
        <end position="227"/>
    </location>
</feature>
<evidence type="ECO:0000256" key="1">
    <source>
        <dbReference type="ARBA" id="ARBA00022692"/>
    </source>
</evidence>
<evidence type="ECO:0000256" key="3">
    <source>
        <dbReference type="ARBA" id="ARBA00023136"/>
    </source>
</evidence>
<feature type="transmembrane region" description="Helical" evidence="4">
    <location>
        <begin position="326"/>
        <end position="348"/>
    </location>
</feature>
<accession>A0A418Y0U6</accession>
<feature type="transmembrane region" description="Helical" evidence="4">
    <location>
        <begin position="163"/>
        <end position="184"/>
    </location>
</feature>
<evidence type="ECO:0000313" key="6">
    <source>
        <dbReference type="Proteomes" id="UP000284006"/>
    </source>
</evidence>
<dbReference type="GO" id="GO:0022857">
    <property type="term" value="F:transmembrane transporter activity"/>
    <property type="evidence" value="ECO:0007669"/>
    <property type="project" value="InterPro"/>
</dbReference>
<name>A0A418Y0U6_9BURK</name>
<dbReference type="RefSeq" id="WP_119810488.1">
    <property type="nucleotide sequence ID" value="NZ_QYUP01000089.1"/>
</dbReference>
<dbReference type="Pfam" id="PF07690">
    <property type="entry name" value="MFS_1"/>
    <property type="match status" value="1"/>
</dbReference>
<dbReference type="InterPro" id="IPR011701">
    <property type="entry name" value="MFS"/>
</dbReference>
<evidence type="ECO:0000256" key="4">
    <source>
        <dbReference type="SAM" id="Phobius"/>
    </source>
</evidence>
<dbReference type="Proteomes" id="UP000284006">
    <property type="component" value="Unassembled WGS sequence"/>
</dbReference>
<feature type="transmembrane region" description="Helical" evidence="4">
    <location>
        <begin position="104"/>
        <end position="125"/>
    </location>
</feature>
<reference evidence="5 6" key="1">
    <citation type="submission" date="2018-09" db="EMBL/GenBank/DDBJ databases">
        <authorList>
            <person name="Zhu H."/>
        </authorList>
    </citation>
    <scope>NUCLEOTIDE SEQUENCE [LARGE SCALE GENOMIC DNA]</scope>
    <source>
        <strain evidence="5 6">K1S02-61</strain>
    </source>
</reference>
<keyword evidence="2 4" id="KW-1133">Transmembrane helix</keyword>
<gene>
    <name evidence="5" type="ORF">D3872_09195</name>
</gene>
<feature type="transmembrane region" description="Helical" evidence="4">
    <location>
        <begin position="49"/>
        <end position="71"/>
    </location>
</feature>
<dbReference type="OrthoDB" id="6829925at2"/>
<dbReference type="InterPro" id="IPR036259">
    <property type="entry name" value="MFS_trans_sf"/>
</dbReference>
<evidence type="ECO:0000256" key="2">
    <source>
        <dbReference type="ARBA" id="ARBA00022989"/>
    </source>
</evidence>
<proteinExistence type="predicted"/>
<dbReference type="Gene3D" id="1.20.1250.20">
    <property type="entry name" value="MFS general substrate transporter like domains"/>
    <property type="match status" value="2"/>
</dbReference>
<evidence type="ECO:0000313" key="5">
    <source>
        <dbReference type="EMBL" id="RJG18997.1"/>
    </source>
</evidence>
<feature type="transmembrane region" description="Helical" evidence="4">
    <location>
        <begin position="299"/>
        <end position="319"/>
    </location>
</feature>
<dbReference type="SUPFAM" id="SSF103473">
    <property type="entry name" value="MFS general substrate transporter"/>
    <property type="match status" value="1"/>
</dbReference>
<organism evidence="5 6">
    <name type="scientific">Massilia cavernae</name>
    <dbReference type="NCBI Taxonomy" id="2320864"/>
    <lineage>
        <taxon>Bacteria</taxon>
        <taxon>Pseudomonadati</taxon>
        <taxon>Pseudomonadota</taxon>
        <taxon>Betaproteobacteria</taxon>
        <taxon>Burkholderiales</taxon>
        <taxon>Oxalobacteraceae</taxon>
        <taxon>Telluria group</taxon>
        <taxon>Massilia</taxon>
    </lineage>
</organism>
<feature type="transmembrane region" description="Helical" evidence="4">
    <location>
        <begin position="354"/>
        <end position="374"/>
    </location>
</feature>
<feature type="transmembrane region" description="Helical" evidence="4">
    <location>
        <begin position="270"/>
        <end position="293"/>
    </location>
</feature>
<comment type="caution">
    <text evidence="5">The sequence shown here is derived from an EMBL/GenBank/DDBJ whole genome shotgun (WGS) entry which is preliminary data.</text>
</comment>